<dbReference type="InterPro" id="IPR038765">
    <property type="entry name" value="Papain-like_cys_pep_sf"/>
</dbReference>
<dbReference type="EMBL" id="JAWDIO010000002">
    <property type="protein sequence ID" value="MDU0356002.1"/>
    <property type="molecule type" value="Genomic_DNA"/>
</dbReference>
<name>A0ABU3T163_9ALTE</name>
<dbReference type="RefSeq" id="WP_316027512.1">
    <property type="nucleotide sequence ID" value="NZ_JAWDIO010000002.1"/>
</dbReference>
<reference evidence="1 2" key="1">
    <citation type="submission" date="2023-10" db="EMBL/GenBank/DDBJ databases">
        <title>Glaciecola aquimarina strain GGW-M5 nov., isolated from a coastal seawater.</title>
        <authorList>
            <person name="Bayburt H."/>
            <person name="Kim J.M."/>
            <person name="Choi B.J."/>
            <person name="Jeon C.O."/>
        </authorList>
    </citation>
    <scope>NUCLEOTIDE SEQUENCE [LARGE SCALE GENOMIC DNA]</scope>
    <source>
        <strain evidence="1 2">KCTC 32108</strain>
    </source>
</reference>
<accession>A0ABU3T163</accession>
<dbReference type="Proteomes" id="UP001247805">
    <property type="component" value="Unassembled WGS sequence"/>
</dbReference>
<dbReference type="SUPFAM" id="SSF54001">
    <property type="entry name" value="Cysteine proteinases"/>
    <property type="match status" value="1"/>
</dbReference>
<evidence type="ECO:0000313" key="2">
    <source>
        <dbReference type="Proteomes" id="UP001247805"/>
    </source>
</evidence>
<organism evidence="1 2">
    <name type="scientific">Paraglaciecola aquimarina</name>
    <dbReference type="NCBI Taxonomy" id="1235557"/>
    <lineage>
        <taxon>Bacteria</taxon>
        <taxon>Pseudomonadati</taxon>
        <taxon>Pseudomonadota</taxon>
        <taxon>Gammaproteobacteria</taxon>
        <taxon>Alteromonadales</taxon>
        <taxon>Alteromonadaceae</taxon>
        <taxon>Paraglaciecola</taxon>
    </lineage>
</organism>
<dbReference type="InterPro" id="IPR010319">
    <property type="entry name" value="Transglutaminase-like_Cys_pept"/>
</dbReference>
<sequence length="198" mass="23241">MFVFNEAFFRKVEITFGDEAVERVRSWQELIIEINDNSAPDQLYEVNRFFNQLEFIDDLSHWNKNDYWATPVEFIATNGGDCEDFSIAKYFSLRALGIPSEKLRLMYVKALDYNMAHMVLAYYETPTSIPLILDNLNRNILRATKRRDLQPVYSFNGDGLWLAKEQGQGKKVQKGGNNSLWEDLNKRMMQEFNNNEDK</sequence>
<evidence type="ECO:0000313" key="1">
    <source>
        <dbReference type="EMBL" id="MDU0356002.1"/>
    </source>
</evidence>
<dbReference type="PANTHER" id="PTHR39327">
    <property type="match status" value="1"/>
</dbReference>
<dbReference type="PANTHER" id="PTHR39327:SF1">
    <property type="entry name" value="BLR5470 PROTEIN"/>
    <property type="match status" value="1"/>
</dbReference>
<proteinExistence type="predicted"/>
<dbReference type="Gene3D" id="3.10.620.30">
    <property type="match status" value="1"/>
</dbReference>
<keyword evidence="2" id="KW-1185">Reference proteome</keyword>
<protein>
    <submittedName>
        <fullName evidence="1">Transglutaminase-like cysteine peptidase</fullName>
    </submittedName>
</protein>
<dbReference type="Pfam" id="PF06035">
    <property type="entry name" value="Peptidase_C93"/>
    <property type="match status" value="1"/>
</dbReference>
<gene>
    <name evidence="1" type="ORF">RS130_20775</name>
</gene>
<comment type="caution">
    <text evidence="1">The sequence shown here is derived from an EMBL/GenBank/DDBJ whole genome shotgun (WGS) entry which is preliminary data.</text>
</comment>